<protein>
    <submittedName>
        <fullName evidence="1">Uncharacterized protein</fullName>
    </submittedName>
</protein>
<dbReference type="AlphaFoldDB" id="A0A6C0HQL3"/>
<name>A0A6C0HQL3_9ZZZZ</name>
<reference evidence="1" key="1">
    <citation type="journal article" date="2020" name="Nature">
        <title>Giant virus diversity and host interactions through global metagenomics.</title>
        <authorList>
            <person name="Schulz F."/>
            <person name="Roux S."/>
            <person name="Paez-Espino D."/>
            <person name="Jungbluth S."/>
            <person name="Walsh D.A."/>
            <person name="Denef V.J."/>
            <person name="McMahon K.D."/>
            <person name="Konstantinidis K.T."/>
            <person name="Eloe-Fadrosh E.A."/>
            <person name="Kyrpides N.C."/>
            <person name="Woyke T."/>
        </authorList>
    </citation>
    <scope>NUCLEOTIDE SEQUENCE</scope>
    <source>
        <strain evidence="1">GVMAG-M-3300023184-165</strain>
    </source>
</reference>
<accession>A0A6C0HQL3</accession>
<evidence type="ECO:0000313" key="1">
    <source>
        <dbReference type="EMBL" id="QHT82650.1"/>
    </source>
</evidence>
<proteinExistence type="predicted"/>
<sequence>MERRINKRFDGYITSFKDGIRDKATELGVEHEQMNNLLQFIYDYERFALTKDDFMKRKRVKNVVPYCDRCSAKRASGEQCTRRKKEGDEYCGTHMKGTPHGVVDVQEENKQTTQKIEVWAQDIQGIVYYIDKNMNVYQAEDIVSNKTNPKIIAKYVKNGDNYSIPEFGI</sequence>
<dbReference type="EMBL" id="MN740003">
    <property type="protein sequence ID" value="QHT82650.1"/>
    <property type="molecule type" value="Genomic_DNA"/>
</dbReference>
<organism evidence="1">
    <name type="scientific">viral metagenome</name>
    <dbReference type="NCBI Taxonomy" id="1070528"/>
    <lineage>
        <taxon>unclassified sequences</taxon>
        <taxon>metagenomes</taxon>
        <taxon>organismal metagenomes</taxon>
    </lineage>
</organism>